<reference evidence="10 11" key="1">
    <citation type="journal article" date="2016" name="Int. J. Syst. Evol. Microbiol.">
        <title>Panacibacter ginsenosidivorans gen. nov., sp. nov., with ginsenoside converting activity isolated from soil of a ginseng field.</title>
        <authorList>
            <person name="Siddiqi M.Z."/>
            <person name="Muhammad Shafi S."/>
            <person name="Choi K.D."/>
            <person name="Im W.T."/>
        </authorList>
    </citation>
    <scope>NUCLEOTIDE SEQUENCE [LARGE SCALE GENOMIC DNA]</scope>
    <source>
        <strain evidence="10 11">Gsoil1550</strain>
    </source>
</reference>
<evidence type="ECO:0000256" key="5">
    <source>
        <dbReference type="ARBA" id="ARBA00022692"/>
    </source>
</evidence>
<evidence type="ECO:0000256" key="6">
    <source>
        <dbReference type="ARBA" id="ARBA00022989"/>
    </source>
</evidence>
<dbReference type="Pfam" id="PF13231">
    <property type="entry name" value="PMT_2"/>
    <property type="match status" value="1"/>
</dbReference>
<dbReference type="InterPro" id="IPR038731">
    <property type="entry name" value="RgtA/B/C-like"/>
</dbReference>
<feature type="transmembrane region" description="Helical" evidence="8">
    <location>
        <begin position="240"/>
        <end position="259"/>
    </location>
</feature>
<keyword evidence="3" id="KW-0328">Glycosyltransferase</keyword>
<evidence type="ECO:0000256" key="3">
    <source>
        <dbReference type="ARBA" id="ARBA00022676"/>
    </source>
</evidence>
<dbReference type="GO" id="GO:0009103">
    <property type="term" value="P:lipopolysaccharide biosynthetic process"/>
    <property type="evidence" value="ECO:0007669"/>
    <property type="project" value="UniProtKB-ARBA"/>
</dbReference>
<proteinExistence type="predicted"/>
<feature type="transmembrane region" description="Helical" evidence="8">
    <location>
        <begin position="43"/>
        <end position="61"/>
    </location>
</feature>
<dbReference type="GO" id="GO:0016763">
    <property type="term" value="F:pentosyltransferase activity"/>
    <property type="evidence" value="ECO:0007669"/>
    <property type="project" value="TreeGrafter"/>
</dbReference>
<evidence type="ECO:0000259" key="9">
    <source>
        <dbReference type="Pfam" id="PF13231"/>
    </source>
</evidence>
<keyword evidence="7 8" id="KW-0472">Membrane</keyword>
<feature type="transmembrane region" description="Helical" evidence="8">
    <location>
        <begin position="7"/>
        <end position="23"/>
    </location>
</feature>
<feature type="transmembrane region" description="Helical" evidence="8">
    <location>
        <begin position="317"/>
        <end position="339"/>
    </location>
</feature>
<keyword evidence="11" id="KW-1185">Reference proteome</keyword>
<dbReference type="OrthoDB" id="9813729at2"/>
<dbReference type="PANTHER" id="PTHR33908">
    <property type="entry name" value="MANNOSYLTRANSFERASE YKCB-RELATED"/>
    <property type="match status" value="1"/>
</dbReference>
<keyword evidence="6 8" id="KW-1133">Transmembrane helix</keyword>
<feature type="transmembrane region" description="Helical" evidence="8">
    <location>
        <begin position="288"/>
        <end position="305"/>
    </location>
</feature>
<dbReference type="GO" id="GO:0005886">
    <property type="term" value="C:plasma membrane"/>
    <property type="evidence" value="ECO:0007669"/>
    <property type="project" value="UniProtKB-SubCell"/>
</dbReference>
<sequence length="511" mass="59661">MNKNNRLLYFLALLKIIIPYLLQNNVYGPHRDEFLYLAEGHHMAWGFMEVPPLLSVFAWFTHIFGDGMFWIKLWPSIFGAATFIVAGRIVLSLGGKSFSLLLLFLPFIFGVYLRLFFLFQPNPPEIFFWTLIMYSIIRFIQTEQNKWLYLFGISVGLGMMSKYSVAFITVSVLLGLMFTKYRSVIGNKHFWYASVIGFIIFLPNLLWQYNRDFPVAHHMQELRDTQLQYISPLDFLKDQLLMNIPCVFIWVSGLWYVLFSHKEKRFRFVGYAYFIVIILFLIGHGKNYYSLGVYPVLFAFGAYNLEKFTSEKRKILCYAFIIFPVVLGTLMIPIALPIFPPQQLADLYEKMGTKNTGALKWEDLKDHPLPQDFSDMLGWEEMAQKMSKAYETLDSAEKKHTVLFCDNYGMAGAVSFYAKKYHLPEAYSDNASFLYWLPDTMHIDNLLLLTDDPNEMQHDFIKDFSSAVLTDSITTPFAREHGDFVILLKGANEKFNQFFKEKIQKDKDEFK</sequence>
<protein>
    <submittedName>
        <fullName evidence="10">Glycosyltransferase family 39 protein</fullName>
    </submittedName>
</protein>
<gene>
    <name evidence="10" type="ORF">FRZ67_14280</name>
</gene>
<dbReference type="RefSeq" id="WP_147190394.1">
    <property type="nucleotide sequence ID" value="NZ_CP042435.1"/>
</dbReference>
<evidence type="ECO:0000256" key="7">
    <source>
        <dbReference type="ARBA" id="ARBA00023136"/>
    </source>
</evidence>
<accession>A0A5B8VBM9</accession>
<keyword evidence="4 10" id="KW-0808">Transferase</keyword>
<comment type="subcellular location">
    <subcellularLocation>
        <location evidence="1">Cell membrane</location>
        <topology evidence="1">Multi-pass membrane protein</topology>
    </subcellularLocation>
</comment>
<evidence type="ECO:0000256" key="2">
    <source>
        <dbReference type="ARBA" id="ARBA00022475"/>
    </source>
</evidence>
<dbReference type="EMBL" id="CP042435">
    <property type="protein sequence ID" value="QEC68413.1"/>
    <property type="molecule type" value="Genomic_DNA"/>
</dbReference>
<keyword evidence="5 8" id="KW-0812">Transmembrane</keyword>
<feature type="transmembrane region" description="Helical" evidence="8">
    <location>
        <begin position="126"/>
        <end position="141"/>
    </location>
</feature>
<evidence type="ECO:0000256" key="8">
    <source>
        <dbReference type="SAM" id="Phobius"/>
    </source>
</evidence>
<dbReference type="PANTHER" id="PTHR33908:SF11">
    <property type="entry name" value="MEMBRANE PROTEIN"/>
    <property type="match status" value="1"/>
</dbReference>
<feature type="transmembrane region" description="Helical" evidence="8">
    <location>
        <begin position="97"/>
        <end position="119"/>
    </location>
</feature>
<evidence type="ECO:0000256" key="4">
    <source>
        <dbReference type="ARBA" id="ARBA00022679"/>
    </source>
</evidence>
<organism evidence="10 11">
    <name type="scientific">Panacibacter ginsenosidivorans</name>
    <dbReference type="NCBI Taxonomy" id="1813871"/>
    <lineage>
        <taxon>Bacteria</taxon>
        <taxon>Pseudomonadati</taxon>
        <taxon>Bacteroidota</taxon>
        <taxon>Chitinophagia</taxon>
        <taxon>Chitinophagales</taxon>
        <taxon>Chitinophagaceae</taxon>
        <taxon>Panacibacter</taxon>
    </lineage>
</organism>
<evidence type="ECO:0000256" key="1">
    <source>
        <dbReference type="ARBA" id="ARBA00004651"/>
    </source>
</evidence>
<feature type="transmembrane region" description="Helical" evidence="8">
    <location>
        <begin position="190"/>
        <end position="209"/>
    </location>
</feature>
<evidence type="ECO:0000313" key="11">
    <source>
        <dbReference type="Proteomes" id="UP000321533"/>
    </source>
</evidence>
<dbReference type="InterPro" id="IPR050297">
    <property type="entry name" value="LipidA_mod_glycosyltrf_83"/>
</dbReference>
<dbReference type="Proteomes" id="UP000321533">
    <property type="component" value="Chromosome"/>
</dbReference>
<dbReference type="AlphaFoldDB" id="A0A5B8VBM9"/>
<evidence type="ECO:0000313" key="10">
    <source>
        <dbReference type="EMBL" id="QEC68413.1"/>
    </source>
</evidence>
<feature type="domain" description="Glycosyltransferase RgtA/B/C/D-like" evidence="9">
    <location>
        <begin position="51"/>
        <end position="207"/>
    </location>
</feature>
<keyword evidence="2" id="KW-1003">Cell membrane</keyword>
<name>A0A5B8VBM9_9BACT</name>
<feature type="transmembrane region" description="Helical" evidence="8">
    <location>
        <begin position="147"/>
        <end position="178"/>
    </location>
</feature>
<feature type="transmembrane region" description="Helical" evidence="8">
    <location>
        <begin position="266"/>
        <end position="282"/>
    </location>
</feature>
<feature type="transmembrane region" description="Helical" evidence="8">
    <location>
        <begin position="73"/>
        <end position="91"/>
    </location>
</feature>
<dbReference type="KEGG" id="pgin:FRZ67_14280"/>